<dbReference type="PANTHER" id="PTHR11079">
    <property type="entry name" value="CYTOSINE DEAMINASE FAMILY MEMBER"/>
    <property type="match status" value="1"/>
</dbReference>
<feature type="domain" description="CMP/dCMP-type deaminase" evidence="3">
    <location>
        <begin position="190"/>
        <end position="315"/>
    </location>
</feature>
<dbReference type="Proteomes" id="UP000242525">
    <property type="component" value="Unassembled WGS sequence"/>
</dbReference>
<evidence type="ECO:0000256" key="1">
    <source>
        <dbReference type="ARBA" id="ARBA00022694"/>
    </source>
</evidence>
<dbReference type="SUPFAM" id="SSF53927">
    <property type="entry name" value="Cytidine deaminase-like"/>
    <property type="match status" value="1"/>
</dbReference>
<proteinExistence type="inferred from homology"/>
<dbReference type="EMBL" id="CCBN010000008">
    <property type="protein sequence ID" value="CDO54748.1"/>
    <property type="molecule type" value="Genomic_DNA"/>
</dbReference>
<dbReference type="InterPro" id="IPR016193">
    <property type="entry name" value="Cytidine_deaminase-like"/>
</dbReference>
<protein>
    <submittedName>
        <fullName evidence="4">Similar to Saccharomyces cerevisiae YLR316C TAD3 Subunit of tRNA-specific adenosine-34 deaminase</fullName>
    </submittedName>
</protein>
<dbReference type="GO" id="GO:0008033">
    <property type="term" value="P:tRNA processing"/>
    <property type="evidence" value="ECO:0007669"/>
    <property type="project" value="UniProtKB-KW"/>
</dbReference>
<dbReference type="InterPro" id="IPR002125">
    <property type="entry name" value="CMP_dCMP_dom"/>
</dbReference>
<organism evidence="4 5">
    <name type="scientific">Geotrichum candidum</name>
    <name type="common">Oospora lactis</name>
    <name type="synonym">Dipodascus geotrichum</name>
    <dbReference type="NCBI Taxonomy" id="1173061"/>
    <lineage>
        <taxon>Eukaryota</taxon>
        <taxon>Fungi</taxon>
        <taxon>Dikarya</taxon>
        <taxon>Ascomycota</taxon>
        <taxon>Saccharomycotina</taxon>
        <taxon>Dipodascomycetes</taxon>
        <taxon>Dipodascales</taxon>
        <taxon>Dipodascaceae</taxon>
        <taxon>Geotrichum</taxon>
    </lineage>
</organism>
<dbReference type="OrthoDB" id="3180714at2759"/>
<dbReference type="GO" id="GO:0005737">
    <property type="term" value="C:cytoplasm"/>
    <property type="evidence" value="ECO:0007669"/>
    <property type="project" value="TreeGrafter"/>
</dbReference>
<keyword evidence="1" id="KW-0819">tRNA processing</keyword>
<dbReference type="Gene3D" id="3.40.140.10">
    <property type="entry name" value="Cytidine Deaminase, domain 2"/>
    <property type="match status" value="1"/>
</dbReference>
<dbReference type="PROSITE" id="PS51747">
    <property type="entry name" value="CYT_DCMP_DEAMINASES_2"/>
    <property type="match status" value="1"/>
</dbReference>
<accession>A0A0J9XD43</accession>
<name>A0A0J9XD43_GEOCN</name>
<dbReference type="STRING" id="1173061.A0A0J9XD43"/>
<comment type="caution">
    <text evidence="4">The sequence shown here is derived from an EMBL/GenBank/DDBJ whole genome shotgun (WGS) entry which is preliminary data.</text>
</comment>
<keyword evidence="5" id="KW-1185">Reference proteome</keyword>
<comment type="similarity">
    <text evidence="2">Belongs to the cytidine and deoxycytidylate deaminase family. ADAT3 subfamily.</text>
</comment>
<dbReference type="PANTHER" id="PTHR11079:SF156">
    <property type="entry name" value="INACTIVE TRNA-SPECIFIC ADENOSINE DEAMINASE-LIKE PROTEIN 3-RELATED"/>
    <property type="match status" value="1"/>
</dbReference>
<dbReference type="GO" id="GO:0052717">
    <property type="term" value="F:tRNA-specific adenosine-34 deaminase activity"/>
    <property type="evidence" value="ECO:0007669"/>
    <property type="project" value="TreeGrafter"/>
</dbReference>
<dbReference type="CDD" id="cd01285">
    <property type="entry name" value="nucleoside_deaminase"/>
    <property type="match status" value="1"/>
</dbReference>
<evidence type="ECO:0000259" key="3">
    <source>
        <dbReference type="PROSITE" id="PS51747"/>
    </source>
</evidence>
<evidence type="ECO:0000313" key="4">
    <source>
        <dbReference type="EMBL" id="CDO54748.1"/>
    </source>
</evidence>
<evidence type="ECO:0000256" key="2">
    <source>
        <dbReference type="ARBA" id="ARBA00038160"/>
    </source>
</evidence>
<sequence length="354" mass="39194">MKRKLNFTANGALLEITNSKRPSGFHPIGIWTTVVPARLSAAASAFIKDAFPEDTDHLGHVRRFTTAESTYSVPAEHATDAQGKPVTFLRMMVCTESYLPDASAVEELLQPLVQIARDFQLQPKQPKNSTEPAPAPVPTPLYYEPRVELRTTARYTPETKQESTEWSRESGWPLMWRGNTAAIPTEMSERDQEQALRYLAKVAEHAKTEGSPIATLIVDPEADTVVGIATDSQRDVMHRPLEHAAMTAVARVAEWRQAREDNSDGYLCRGFHVYSTHEPCPMCAMALLHSRVTRLVYIEAVPTTGAIEPESSGLCIHAQDRLNWQYEAWKYVGARKDLGEAGDSVAPVAAGVNV</sequence>
<reference evidence="4" key="1">
    <citation type="submission" date="2014-03" db="EMBL/GenBank/DDBJ databases">
        <authorList>
            <person name="Casaregola S."/>
        </authorList>
    </citation>
    <scope>NUCLEOTIDE SEQUENCE [LARGE SCALE GENOMIC DNA]</scope>
    <source>
        <strain evidence="4">CLIB 918</strain>
    </source>
</reference>
<gene>
    <name evidence="4" type="ORF">BN980_GECA08s04058g</name>
</gene>
<dbReference type="AlphaFoldDB" id="A0A0J9XD43"/>
<dbReference type="Pfam" id="PF00383">
    <property type="entry name" value="dCMP_cyt_deam_1"/>
    <property type="match status" value="1"/>
</dbReference>
<dbReference type="GO" id="GO:0005634">
    <property type="term" value="C:nucleus"/>
    <property type="evidence" value="ECO:0007669"/>
    <property type="project" value="TreeGrafter"/>
</dbReference>
<evidence type="ECO:0000313" key="5">
    <source>
        <dbReference type="Proteomes" id="UP000242525"/>
    </source>
</evidence>